<feature type="region of interest" description="Disordered" evidence="1">
    <location>
        <begin position="1"/>
        <end position="21"/>
    </location>
</feature>
<accession>A0A811NHZ1</accession>
<proteinExistence type="predicted"/>
<evidence type="ECO:0000313" key="2">
    <source>
        <dbReference type="EMBL" id="CAD6225211.1"/>
    </source>
</evidence>
<dbReference type="EMBL" id="CAJGYO010000004">
    <property type="protein sequence ID" value="CAD6225211.1"/>
    <property type="molecule type" value="Genomic_DNA"/>
</dbReference>
<dbReference type="Proteomes" id="UP000604825">
    <property type="component" value="Unassembled WGS sequence"/>
</dbReference>
<gene>
    <name evidence="2" type="ORF">NCGR_LOCUS17350</name>
</gene>
<evidence type="ECO:0000313" key="3">
    <source>
        <dbReference type="Proteomes" id="UP000604825"/>
    </source>
</evidence>
<feature type="region of interest" description="Disordered" evidence="1">
    <location>
        <begin position="358"/>
        <end position="394"/>
    </location>
</feature>
<feature type="region of interest" description="Disordered" evidence="1">
    <location>
        <begin position="54"/>
        <end position="139"/>
    </location>
</feature>
<reference evidence="2" key="1">
    <citation type="submission" date="2020-10" db="EMBL/GenBank/DDBJ databases">
        <authorList>
            <person name="Han B."/>
            <person name="Lu T."/>
            <person name="Zhao Q."/>
            <person name="Huang X."/>
            <person name="Zhao Y."/>
        </authorList>
    </citation>
    <scope>NUCLEOTIDE SEQUENCE</scope>
</reference>
<name>A0A811NHZ1_9POAL</name>
<evidence type="ECO:0000256" key="1">
    <source>
        <dbReference type="SAM" id="MobiDB-lite"/>
    </source>
</evidence>
<protein>
    <submittedName>
        <fullName evidence="2">Uncharacterized protein</fullName>
    </submittedName>
</protein>
<comment type="caution">
    <text evidence="2">The sequence shown here is derived from an EMBL/GenBank/DDBJ whole genome shotgun (WGS) entry which is preliminary data.</text>
</comment>
<organism evidence="2 3">
    <name type="scientific">Miscanthus lutarioriparius</name>
    <dbReference type="NCBI Taxonomy" id="422564"/>
    <lineage>
        <taxon>Eukaryota</taxon>
        <taxon>Viridiplantae</taxon>
        <taxon>Streptophyta</taxon>
        <taxon>Embryophyta</taxon>
        <taxon>Tracheophyta</taxon>
        <taxon>Spermatophyta</taxon>
        <taxon>Magnoliopsida</taxon>
        <taxon>Liliopsida</taxon>
        <taxon>Poales</taxon>
        <taxon>Poaceae</taxon>
        <taxon>PACMAD clade</taxon>
        <taxon>Panicoideae</taxon>
        <taxon>Andropogonodae</taxon>
        <taxon>Andropogoneae</taxon>
        <taxon>Saccharinae</taxon>
        <taxon>Miscanthus</taxon>
    </lineage>
</organism>
<feature type="compositionally biased region" description="Polar residues" evidence="1">
    <location>
        <begin position="363"/>
        <end position="394"/>
    </location>
</feature>
<dbReference type="AlphaFoldDB" id="A0A811NHZ1"/>
<keyword evidence="3" id="KW-1185">Reference proteome</keyword>
<feature type="compositionally biased region" description="Basic and acidic residues" evidence="1">
    <location>
        <begin position="54"/>
        <end position="69"/>
    </location>
</feature>
<sequence>MAAREHLEGGGEDAGGGGVAAGRAYGQPMEGEVLDSASAFMVVQVLCRIVQKLANKEDSTDAPTPRELRPSTGAPPLPRRRASSTPSSRALQRPCAAPTPRELCGRAAGSSGRVGKRARKESQDGPRAGGGSRDALEEDVDAAAPACPRSSRHYSFNRCFFHVYLAQLYACWFNVSTFKKIHGELCKLLEVFLFQFTGFGEFKRLIRHQPLFRTEVEQGHSSEFMASRRGGGKAAVIAAESSLAILSVHVQQQLLLQTMTLSDLHLKENLPGDPSYQNIKKIFSAVGRIIKKQHDGYDSEEAEFSLMLFSNEYSEIMEQIDRDVKCTTLTCISSVQMPIAVSSTKLAWRERRARGSTKLCKPSNANRVPCNSNKNTDSKTSLEALGSESQDMAL</sequence>